<comment type="caution">
    <text evidence="1">The sequence shown here is derived from an EMBL/GenBank/DDBJ whole genome shotgun (WGS) entry which is preliminary data.</text>
</comment>
<dbReference type="EMBL" id="SMGO01000001">
    <property type="protein sequence ID" value="TCK85158.1"/>
    <property type="molecule type" value="Genomic_DNA"/>
</dbReference>
<dbReference type="CDD" id="cd24013">
    <property type="entry name" value="ASKHA_ATPase_BT3980-like"/>
    <property type="match status" value="1"/>
</dbReference>
<proteinExistence type="predicted"/>
<dbReference type="RefSeq" id="WP_132221126.1">
    <property type="nucleotide sequence ID" value="NZ_SMGO01000001.1"/>
</dbReference>
<keyword evidence="2" id="KW-1185">Reference proteome</keyword>
<evidence type="ECO:0000313" key="1">
    <source>
        <dbReference type="EMBL" id="TCK85158.1"/>
    </source>
</evidence>
<name>A0A4R1LZX5_9SPHI</name>
<dbReference type="AlphaFoldDB" id="A0A4R1LZX5"/>
<dbReference type="Pfam" id="PF12864">
    <property type="entry name" value="DUF3822"/>
    <property type="match status" value="1"/>
</dbReference>
<sequence length="265" mass="30732">MESQLELLKAEEKFIQENSLNCKLFIHPKADLSQIAIIDENNTIRLIQEKPTEDFFRGKAGILNLRFLKTYLVVTPESVSLIPLDLYEEDANPSLHLLGEENISKQFSSIIDKQNCLISFSPQEDQKFWLTVLKDVQLIPSSKIMINYLTDMKVKYKTVLGLNFYNDHFEVTLIEDNKLKFYSQFNCATADEFNFFLLTLFDKLDLTPALTQFYLWGDIAEGDENYQRLSKYSQNLSFPSEENLNLIGQKEYSNLNFLIGAIECE</sequence>
<dbReference type="InterPro" id="IPR024213">
    <property type="entry name" value="DUF3822"/>
</dbReference>
<organism evidence="1 2">
    <name type="scientific">Albibacterium bauzanense</name>
    <dbReference type="NCBI Taxonomy" id="653929"/>
    <lineage>
        <taxon>Bacteria</taxon>
        <taxon>Pseudomonadati</taxon>
        <taxon>Bacteroidota</taxon>
        <taxon>Sphingobacteriia</taxon>
        <taxon>Sphingobacteriales</taxon>
        <taxon>Sphingobacteriaceae</taxon>
        <taxon>Albibacterium</taxon>
    </lineage>
</organism>
<protein>
    <submittedName>
        <fullName evidence="1">Uncharacterized protein DUF3822</fullName>
    </submittedName>
</protein>
<gene>
    <name evidence="1" type="ORF">C8N28_0458</name>
</gene>
<dbReference type="OrthoDB" id="765136at2"/>
<reference evidence="1 2" key="1">
    <citation type="submission" date="2019-03" db="EMBL/GenBank/DDBJ databases">
        <title>Genomic Encyclopedia of Archaeal and Bacterial Type Strains, Phase II (KMG-II): from individual species to whole genera.</title>
        <authorList>
            <person name="Goeker M."/>
        </authorList>
    </citation>
    <scope>NUCLEOTIDE SEQUENCE [LARGE SCALE GENOMIC DNA]</scope>
    <source>
        <strain evidence="1 2">DSM 22554</strain>
    </source>
</reference>
<accession>A0A4R1LZX5</accession>
<dbReference type="Proteomes" id="UP000294616">
    <property type="component" value="Unassembled WGS sequence"/>
</dbReference>
<evidence type="ECO:0000313" key="2">
    <source>
        <dbReference type="Proteomes" id="UP000294616"/>
    </source>
</evidence>
<dbReference type="Gene3D" id="3.30.420.260">
    <property type="match status" value="1"/>
</dbReference>